<sequence length="245" mass="27447">MFDAKDETIDISLKEQVSISLRHVDFDFDVFDDFIGFYERPSTTGDTLAAIIVDVLLRLDLPIEDSRGQCYDGAKNMGGHMKGAQAVFSSTENRAIYTHCFSHSLNLAIIHVSSIVTEFSNVLENVHTFVKFFNESARTALVLNYKADDDPALAKHTILKPLCPTRWTVRSKSLNVVNSQYETILSVLDSLKSKESVTNGLSAFFEKTSSLFYLTVSVIVFGITEELAGNLQNLRHQHHIHLEAN</sequence>
<dbReference type="EMBL" id="JARBHB010000004">
    <property type="protein sequence ID" value="KAJ8887660.1"/>
    <property type="molecule type" value="Genomic_DNA"/>
</dbReference>
<organism evidence="1 2">
    <name type="scientific">Dryococelus australis</name>
    <dbReference type="NCBI Taxonomy" id="614101"/>
    <lineage>
        <taxon>Eukaryota</taxon>
        <taxon>Metazoa</taxon>
        <taxon>Ecdysozoa</taxon>
        <taxon>Arthropoda</taxon>
        <taxon>Hexapoda</taxon>
        <taxon>Insecta</taxon>
        <taxon>Pterygota</taxon>
        <taxon>Neoptera</taxon>
        <taxon>Polyneoptera</taxon>
        <taxon>Phasmatodea</taxon>
        <taxon>Verophasmatodea</taxon>
        <taxon>Anareolatae</taxon>
        <taxon>Phasmatidae</taxon>
        <taxon>Eurycanthinae</taxon>
        <taxon>Dryococelus</taxon>
    </lineage>
</organism>
<evidence type="ECO:0000313" key="2">
    <source>
        <dbReference type="Proteomes" id="UP001159363"/>
    </source>
</evidence>
<evidence type="ECO:0008006" key="3">
    <source>
        <dbReference type="Google" id="ProtNLM"/>
    </source>
</evidence>
<protein>
    <recommendedName>
        <fullName evidence="3">Zinc finger MYM-type protein 1</fullName>
    </recommendedName>
</protein>
<proteinExistence type="predicted"/>
<dbReference type="InterPro" id="IPR012337">
    <property type="entry name" value="RNaseH-like_sf"/>
</dbReference>
<keyword evidence="2" id="KW-1185">Reference proteome</keyword>
<dbReference type="PANTHER" id="PTHR45749">
    <property type="match status" value="1"/>
</dbReference>
<name>A0ABQ9HTP0_9NEOP</name>
<gene>
    <name evidence="1" type="ORF">PR048_013878</name>
</gene>
<dbReference type="SUPFAM" id="SSF53098">
    <property type="entry name" value="Ribonuclease H-like"/>
    <property type="match status" value="1"/>
</dbReference>
<comment type="caution">
    <text evidence="1">The sequence shown here is derived from an EMBL/GenBank/DDBJ whole genome shotgun (WGS) entry which is preliminary data.</text>
</comment>
<evidence type="ECO:0000313" key="1">
    <source>
        <dbReference type="EMBL" id="KAJ8887660.1"/>
    </source>
</evidence>
<dbReference type="Proteomes" id="UP001159363">
    <property type="component" value="Chromosome X"/>
</dbReference>
<accession>A0ABQ9HTP0</accession>
<reference evidence="1 2" key="1">
    <citation type="submission" date="2023-02" db="EMBL/GenBank/DDBJ databases">
        <title>LHISI_Scaffold_Assembly.</title>
        <authorList>
            <person name="Stuart O.P."/>
            <person name="Cleave R."/>
            <person name="Magrath M.J.L."/>
            <person name="Mikheyev A.S."/>
        </authorList>
    </citation>
    <scope>NUCLEOTIDE SEQUENCE [LARGE SCALE GENOMIC DNA]</scope>
    <source>
        <strain evidence="1">Daus_M_001</strain>
        <tissue evidence="1">Leg muscle</tissue>
    </source>
</reference>
<dbReference type="PANTHER" id="PTHR45749:SF21">
    <property type="entry name" value="DUF4371 DOMAIN-CONTAINING PROTEIN"/>
    <property type="match status" value="1"/>
</dbReference>